<dbReference type="PANTHER" id="PTHR15600">
    <property type="entry name" value="SACSIN"/>
    <property type="match status" value="1"/>
</dbReference>
<keyword evidence="1" id="KW-0862">Zinc</keyword>
<evidence type="ECO:0000259" key="3">
    <source>
        <dbReference type="PROSITE" id="PS50089"/>
    </source>
</evidence>
<evidence type="ECO:0000313" key="4">
    <source>
        <dbReference type="EMBL" id="RVW45462.1"/>
    </source>
</evidence>
<keyword evidence="2" id="KW-0812">Transmembrane</keyword>
<keyword evidence="1" id="KW-0863">Zinc-finger</keyword>
<keyword evidence="2" id="KW-1133">Transmembrane helix</keyword>
<dbReference type="PANTHER" id="PTHR15600:SF42">
    <property type="entry name" value="SACSIN"/>
    <property type="match status" value="1"/>
</dbReference>
<evidence type="ECO:0000256" key="2">
    <source>
        <dbReference type="SAM" id="Phobius"/>
    </source>
</evidence>
<dbReference type="OrthoDB" id="1262810at2759"/>
<dbReference type="Gene3D" id="3.30.40.10">
    <property type="entry name" value="Zinc/RING finger domain, C3HC4 (zinc finger)"/>
    <property type="match status" value="1"/>
</dbReference>
<dbReference type="SUPFAM" id="SSF57850">
    <property type="entry name" value="RING/U-box"/>
    <property type="match status" value="1"/>
</dbReference>
<accession>A0A438ECT1</accession>
<dbReference type="InterPro" id="IPR000477">
    <property type="entry name" value="RT_dom"/>
</dbReference>
<gene>
    <name evidence="4" type="ORF">CK203_079741</name>
</gene>
<keyword evidence="1" id="KW-0479">Metal-binding</keyword>
<dbReference type="PROSITE" id="PS50089">
    <property type="entry name" value="ZF_RING_2"/>
    <property type="match status" value="1"/>
</dbReference>
<feature type="domain" description="RING-type" evidence="3">
    <location>
        <begin position="265"/>
        <end position="299"/>
    </location>
</feature>
<sequence length="311" mass="35008">MRSGAKWLKWIEWCISIVLFFVLVNGTPLGFFQISRGLRQANPLSPYLFILAMKTLSCILFKAKEGRFIDGFLVKGRDNVGMKIFHLLFVDDTLILYNSCKKKLEHLNLVFMWFAAILRLKINLEKSELVPVGEVPNMEGFAKVLSCKVGALPTTYLAKDNVDHLAKERASHLEEFSHLGFLHVQLPPGKELQYGRVSAAELVQAVHEMLCSAGINMDVEKQSLLQTTLTLQEQLKESQAALLLEQEKADMAAKEADTAKASWMCRVCLSAEVDITIIPCGHVLCRRCSSAVSRCPFCRLQVSKTMKIYRP</sequence>
<reference evidence="4 5" key="1">
    <citation type="journal article" date="2018" name="PLoS Genet.">
        <title>Population sequencing reveals clonal diversity and ancestral inbreeding in the grapevine cultivar Chardonnay.</title>
        <authorList>
            <person name="Roach M.J."/>
            <person name="Johnson D.L."/>
            <person name="Bohlmann J."/>
            <person name="van Vuuren H.J."/>
            <person name="Jones S.J."/>
            <person name="Pretorius I.S."/>
            <person name="Schmidt S.A."/>
            <person name="Borneman A.R."/>
        </authorList>
    </citation>
    <scope>NUCLEOTIDE SEQUENCE [LARGE SCALE GENOMIC DNA]</scope>
    <source>
        <strain evidence="5">cv. Chardonnay</strain>
        <tissue evidence="4">Leaf</tissue>
    </source>
</reference>
<dbReference type="InterPro" id="IPR001841">
    <property type="entry name" value="Znf_RING"/>
</dbReference>
<dbReference type="Pfam" id="PF13920">
    <property type="entry name" value="zf-C3HC4_3"/>
    <property type="match status" value="1"/>
</dbReference>
<dbReference type="AlphaFoldDB" id="A0A438ECT1"/>
<dbReference type="Proteomes" id="UP000288805">
    <property type="component" value="Unassembled WGS sequence"/>
</dbReference>
<evidence type="ECO:0000313" key="5">
    <source>
        <dbReference type="Proteomes" id="UP000288805"/>
    </source>
</evidence>
<dbReference type="EMBL" id="QGNW01001326">
    <property type="protein sequence ID" value="RVW45462.1"/>
    <property type="molecule type" value="Genomic_DNA"/>
</dbReference>
<organism evidence="4 5">
    <name type="scientific">Vitis vinifera</name>
    <name type="common">Grape</name>
    <dbReference type="NCBI Taxonomy" id="29760"/>
    <lineage>
        <taxon>Eukaryota</taxon>
        <taxon>Viridiplantae</taxon>
        <taxon>Streptophyta</taxon>
        <taxon>Embryophyta</taxon>
        <taxon>Tracheophyta</taxon>
        <taxon>Spermatophyta</taxon>
        <taxon>Magnoliopsida</taxon>
        <taxon>eudicotyledons</taxon>
        <taxon>Gunneridae</taxon>
        <taxon>Pentapetalae</taxon>
        <taxon>rosids</taxon>
        <taxon>Vitales</taxon>
        <taxon>Vitaceae</taxon>
        <taxon>Viteae</taxon>
        <taxon>Vitis</taxon>
    </lineage>
</organism>
<dbReference type="SMART" id="SM00184">
    <property type="entry name" value="RING"/>
    <property type="match status" value="1"/>
</dbReference>
<dbReference type="GO" id="GO:0008270">
    <property type="term" value="F:zinc ion binding"/>
    <property type="evidence" value="ECO:0007669"/>
    <property type="project" value="UniProtKB-KW"/>
</dbReference>
<protein>
    <recommendedName>
        <fullName evidence="3">RING-type domain-containing protein</fullName>
    </recommendedName>
</protein>
<dbReference type="InterPro" id="IPR013083">
    <property type="entry name" value="Znf_RING/FYVE/PHD"/>
</dbReference>
<proteinExistence type="predicted"/>
<name>A0A438ECT1_VITVI</name>
<comment type="caution">
    <text evidence="4">The sequence shown here is derived from an EMBL/GenBank/DDBJ whole genome shotgun (WGS) entry which is preliminary data.</text>
</comment>
<keyword evidence="2" id="KW-0472">Membrane</keyword>
<dbReference type="Pfam" id="PF00078">
    <property type="entry name" value="RVT_1"/>
    <property type="match status" value="1"/>
</dbReference>
<evidence type="ECO:0000256" key="1">
    <source>
        <dbReference type="PROSITE-ProRule" id="PRU00175"/>
    </source>
</evidence>
<dbReference type="InterPro" id="IPR052972">
    <property type="entry name" value="Sacsin_chaperone_reg"/>
</dbReference>
<feature type="transmembrane region" description="Helical" evidence="2">
    <location>
        <begin position="7"/>
        <end position="24"/>
    </location>
</feature>